<proteinExistence type="predicted"/>
<dbReference type="EMBL" id="JACSDY010000020">
    <property type="protein sequence ID" value="KAF7396909.1"/>
    <property type="molecule type" value="Genomic_DNA"/>
</dbReference>
<feature type="compositionally biased region" description="Basic and acidic residues" evidence="1">
    <location>
        <begin position="1"/>
        <end position="10"/>
    </location>
</feature>
<gene>
    <name evidence="2" type="ORF">H0235_016446</name>
</gene>
<sequence length="251" mass="28216">MRRDEERLEEGGGGSAGQRSTGYQAAQVESEEDEEGVEEGEEGEGGGGGEEEEEEEKEGGEEEEEVNKEEEEEEEEEEKDKRTLRSAEEKVCGRATGNGDAVVEGFPKERHEGGRRLRPIPCPAHTVKSSIKSRCLRLVWWYTKSTLSWRPHSGPAQERIRSPVRRSRENNNRCLGERKSVSAAVAAAAAASRSRVYKEGEASVISLRNDFRRRERRACALEGFPNDFRPSHVIKRYSALFQLQPQLESPL</sequence>
<reference evidence="2" key="1">
    <citation type="journal article" date="2020" name="G3 (Bethesda)">
        <title>High-Quality Assemblies for Three Invasive Social Wasps from the &lt;i&gt;Vespula&lt;/i&gt; Genus.</title>
        <authorList>
            <person name="Harrop T.W.R."/>
            <person name="Guhlin J."/>
            <person name="McLaughlin G.M."/>
            <person name="Permina E."/>
            <person name="Stockwell P."/>
            <person name="Gilligan J."/>
            <person name="Le Lec M.F."/>
            <person name="Gruber M.A.M."/>
            <person name="Quinn O."/>
            <person name="Lovegrove M."/>
            <person name="Duncan E.J."/>
            <person name="Remnant E.J."/>
            <person name="Van Eeckhoven J."/>
            <person name="Graham B."/>
            <person name="Knapp R.A."/>
            <person name="Langford K.W."/>
            <person name="Kronenberg Z."/>
            <person name="Press M.O."/>
            <person name="Eacker S.M."/>
            <person name="Wilson-Rankin E.E."/>
            <person name="Purcell J."/>
            <person name="Lester P.J."/>
            <person name="Dearden P.K."/>
        </authorList>
    </citation>
    <scope>NUCLEOTIDE SEQUENCE</scope>
    <source>
        <strain evidence="2">Volc-1</strain>
    </source>
</reference>
<feature type="compositionally biased region" description="Acidic residues" evidence="1">
    <location>
        <begin position="29"/>
        <end position="78"/>
    </location>
</feature>
<comment type="caution">
    <text evidence="2">The sequence shown here is derived from an EMBL/GenBank/DDBJ whole genome shotgun (WGS) entry which is preliminary data.</text>
</comment>
<organism evidence="2 3">
    <name type="scientific">Vespula pensylvanica</name>
    <name type="common">Western yellow jacket</name>
    <name type="synonym">Wasp</name>
    <dbReference type="NCBI Taxonomy" id="30213"/>
    <lineage>
        <taxon>Eukaryota</taxon>
        <taxon>Metazoa</taxon>
        <taxon>Ecdysozoa</taxon>
        <taxon>Arthropoda</taxon>
        <taxon>Hexapoda</taxon>
        <taxon>Insecta</taxon>
        <taxon>Pterygota</taxon>
        <taxon>Neoptera</taxon>
        <taxon>Endopterygota</taxon>
        <taxon>Hymenoptera</taxon>
        <taxon>Apocrita</taxon>
        <taxon>Aculeata</taxon>
        <taxon>Vespoidea</taxon>
        <taxon>Vespidae</taxon>
        <taxon>Vespinae</taxon>
        <taxon>Vespula</taxon>
    </lineage>
</organism>
<evidence type="ECO:0000313" key="2">
    <source>
        <dbReference type="EMBL" id="KAF7396909.1"/>
    </source>
</evidence>
<feature type="compositionally biased region" description="Basic and acidic residues" evidence="1">
    <location>
        <begin position="79"/>
        <end position="92"/>
    </location>
</feature>
<evidence type="ECO:0000256" key="1">
    <source>
        <dbReference type="SAM" id="MobiDB-lite"/>
    </source>
</evidence>
<name>A0A834JY92_VESPE</name>
<evidence type="ECO:0000313" key="3">
    <source>
        <dbReference type="Proteomes" id="UP000600918"/>
    </source>
</evidence>
<feature type="region of interest" description="Disordered" evidence="1">
    <location>
        <begin position="1"/>
        <end position="114"/>
    </location>
</feature>
<accession>A0A834JY92</accession>
<protein>
    <submittedName>
        <fullName evidence="2">Uncharacterized protein</fullName>
    </submittedName>
</protein>
<dbReference type="Proteomes" id="UP000600918">
    <property type="component" value="Unassembled WGS sequence"/>
</dbReference>
<keyword evidence="3" id="KW-1185">Reference proteome</keyword>
<dbReference type="AlphaFoldDB" id="A0A834JY92"/>